<evidence type="ECO:0000256" key="3">
    <source>
        <dbReference type="ARBA" id="ARBA00022741"/>
    </source>
</evidence>
<dbReference type="GO" id="GO:0005524">
    <property type="term" value="F:ATP binding"/>
    <property type="evidence" value="ECO:0007669"/>
    <property type="project" value="UniProtKB-UniRule"/>
</dbReference>
<dbReference type="Gene3D" id="3.10.110.10">
    <property type="entry name" value="Ubiquitin Conjugating Enzyme"/>
    <property type="match status" value="1"/>
</dbReference>
<dbReference type="OrthoDB" id="10249039at2759"/>
<dbReference type="PANTHER" id="PTHR24067">
    <property type="entry name" value="UBIQUITIN-CONJUGATING ENZYME E2"/>
    <property type="match status" value="1"/>
</dbReference>
<dbReference type="EC" id="2.3.2.34" evidence="7"/>
<evidence type="ECO:0000256" key="2">
    <source>
        <dbReference type="ARBA" id="ARBA00022679"/>
    </source>
</evidence>
<dbReference type="InterPro" id="IPR016135">
    <property type="entry name" value="UBQ-conjugating_enzyme/RWD"/>
</dbReference>
<evidence type="ECO:0000256" key="6">
    <source>
        <dbReference type="ARBA" id="ARBA00043698"/>
    </source>
</evidence>
<keyword evidence="4 9" id="KW-0833">Ubl conjugation pathway</keyword>
<dbReference type="AlphaFoldDB" id="A0A5N5T1N6"/>
<comment type="pathway">
    <text evidence="1">Protein modification; protein neddylation.</text>
</comment>
<comment type="catalytic activity">
    <reaction evidence="6">
        <text>[E1 NEDD8-activating enzyme]-S-[NEDD8 protein]-yl-L-cysteine + [E2 NEDD8-conjugating enzyme]-L-cysteine = [E1 NEDD8-activating enzyme]-L-cysteine + [E2 NEDD8-conjugating enzyme]-S-[NEDD8-protein]-yl-L-cysteine.</text>
        <dbReference type="EC" id="2.3.2.34"/>
    </reaction>
</comment>
<feature type="active site" description="Glycyl thioester intermediate" evidence="8">
    <location>
        <position position="117"/>
    </location>
</feature>
<evidence type="ECO:0000259" key="10">
    <source>
        <dbReference type="PROSITE" id="PS50127"/>
    </source>
</evidence>
<dbReference type="PROSITE" id="PS00183">
    <property type="entry name" value="UBC_1"/>
    <property type="match status" value="1"/>
</dbReference>
<dbReference type="GO" id="GO:0045116">
    <property type="term" value="P:protein neddylation"/>
    <property type="evidence" value="ECO:0007669"/>
    <property type="project" value="UniProtKB-ARBA"/>
</dbReference>
<protein>
    <recommendedName>
        <fullName evidence="7">E2 NEDD8-conjugating enzyme</fullName>
        <ecNumber evidence="7">2.3.2.34</ecNumber>
    </recommendedName>
</protein>
<name>A0A5N5T1N6_9CRUS</name>
<dbReference type="InterPro" id="IPR050113">
    <property type="entry name" value="Ub_conjugating_enzyme"/>
</dbReference>
<dbReference type="SUPFAM" id="SSF54495">
    <property type="entry name" value="UBC-like"/>
    <property type="match status" value="1"/>
</dbReference>
<organism evidence="11 12">
    <name type="scientific">Armadillidium nasatum</name>
    <dbReference type="NCBI Taxonomy" id="96803"/>
    <lineage>
        <taxon>Eukaryota</taxon>
        <taxon>Metazoa</taxon>
        <taxon>Ecdysozoa</taxon>
        <taxon>Arthropoda</taxon>
        <taxon>Crustacea</taxon>
        <taxon>Multicrustacea</taxon>
        <taxon>Malacostraca</taxon>
        <taxon>Eumalacostraca</taxon>
        <taxon>Peracarida</taxon>
        <taxon>Isopoda</taxon>
        <taxon>Oniscidea</taxon>
        <taxon>Crinocheta</taxon>
        <taxon>Armadillidiidae</taxon>
        <taxon>Armadillidium</taxon>
    </lineage>
</organism>
<evidence type="ECO:0000256" key="5">
    <source>
        <dbReference type="ARBA" id="ARBA00022840"/>
    </source>
</evidence>
<keyword evidence="3 9" id="KW-0547">Nucleotide-binding</keyword>
<dbReference type="FunFam" id="3.10.110.10:FF:000033">
    <property type="entry name" value="NEDD8-conjugating enzyme UBE2F"/>
    <property type="match status" value="1"/>
</dbReference>
<proteinExistence type="inferred from homology"/>
<evidence type="ECO:0000313" key="11">
    <source>
        <dbReference type="EMBL" id="KAB7500067.1"/>
    </source>
</evidence>
<dbReference type="PROSITE" id="PS50127">
    <property type="entry name" value="UBC_2"/>
    <property type="match status" value="1"/>
</dbReference>
<dbReference type="SMART" id="SM00212">
    <property type="entry name" value="UBCc"/>
    <property type="match status" value="1"/>
</dbReference>
<dbReference type="Pfam" id="PF00179">
    <property type="entry name" value="UQ_con"/>
    <property type="match status" value="1"/>
</dbReference>
<reference evidence="11 12" key="1">
    <citation type="journal article" date="2019" name="PLoS Biol.">
        <title>Sex chromosomes control vertical transmission of feminizing Wolbachia symbionts in an isopod.</title>
        <authorList>
            <person name="Becking T."/>
            <person name="Chebbi M.A."/>
            <person name="Giraud I."/>
            <person name="Moumen B."/>
            <person name="Laverre T."/>
            <person name="Caubet Y."/>
            <person name="Peccoud J."/>
            <person name="Gilbert C."/>
            <person name="Cordaux R."/>
        </authorList>
    </citation>
    <scope>NUCLEOTIDE SEQUENCE [LARGE SCALE GENOMIC DNA]</scope>
    <source>
        <strain evidence="11">ANa2</strain>
        <tissue evidence="11">Whole body excluding digestive tract and cuticle</tissue>
    </source>
</reference>
<dbReference type="GO" id="GO:0061654">
    <property type="term" value="F:NEDD8 conjugating enzyme activity"/>
    <property type="evidence" value="ECO:0007669"/>
    <property type="project" value="UniProtKB-EC"/>
</dbReference>
<evidence type="ECO:0000313" key="12">
    <source>
        <dbReference type="Proteomes" id="UP000326759"/>
    </source>
</evidence>
<evidence type="ECO:0000256" key="9">
    <source>
        <dbReference type="RuleBase" id="RU362109"/>
    </source>
</evidence>
<evidence type="ECO:0000256" key="4">
    <source>
        <dbReference type="ARBA" id="ARBA00022786"/>
    </source>
</evidence>
<keyword evidence="12" id="KW-1185">Reference proteome</keyword>
<evidence type="ECO:0000256" key="8">
    <source>
        <dbReference type="PROSITE-ProRule" id="PRU10133"/>
    </source>
</evidence>
<dbReference type="InterPro" id="IPR000608">
    <property type="entry name" value="UBC"/>
</dbReference>
<comment type="similarity">
    <text evidence="9">Belongs to the ubiquitin-conjugating enzyme family.</text>
</comment>
<keyword evidence="5 9" id="KW-0067">ATP-binding</keyword>
<dbReference type="CDD" id="cd23794">
    <property type="entry name" value="UBCc_UBE2F_UBE2M"/>
    <property type="match status" value="1"/>
</dbReference>
<sequence>MITLTKKLKASQENAETGKGVNKISLGHRRISIRDQLLIKEVGEMESNLPEGVHAKFDNPDVLHQFQVIISPTEGFWFSGVFKFKVHIPEDYNIAPPEVKCETRLWHPNINEEGEICLSILRQNSIDGLGWAPTRRLKDLVWGLNSLFSDLLNFDDPLNIEAADHYQRDKESFRRKVKEYIDRYCSKR</sequence>
<evidence type="ECO:0000256" key="1">
    <source>
        <dbReference type="ARBA" id="ARBA00005032"/>
    </source>
</evidence>
<dbReference type="EMBL" id="SEYY01015352">
    <property type="protein sequence ID" value="KAB7500067.1"/>
    <property type="molecule type" value="Genomic_DNA"/>
</dbReference>
<comment type="caution">
    <text evidence="11">The sequence shown here is derived from an EMBL/GenBank/DDBJ whole genome shotgun (WGS) entry which is preliminary data.</text>
</comment>
<dbReference type="Proteomes" id="UP000326759">
    <property type="component" value="Unassembled WGS sequence"/>
</dbReference>
<evidence type="ECO:0000256" key="7">
    <source>
        <dbReference type="ARBA" id="ARBA00044047"/>
    </source>
</evidence>
<keyword evidence="2" id="KW-0808">Transferase</keyword>
<feature type="domain" description="UBC core" evidence="10">
    <location>
        <begin position="33"/>
        <end position="186"/>
    </location>
</feature>
<gene>
    <name evidence="11" type="primary">UBE2F</name>
    <name evidence="11" type="ORF">Anas_07965</name>
</gene>
<accession>A0A5N5T1N6</accession>
<dbReference type="InterPro" id="IPR023313">
    <property type="entry name" value="UBQ-conjugating_AS"/>
</dbReference>